<dbReference type="InterPro" id="IPR016162">
    <property type="entry name" value="Ald_DH_N"/>
</dbReference>
<dbReference type="AlphaFoldDB" id="A0A7X0SVV1"/>
<reference evidence="5 6" key="1">
    <citation type="submission" date="2020-08" db="EMBL/GenBank/DDBJ databases">
        <title>Cohnella phylogeny.</title>
        <authorList>
            <person name="Dunlap C."/>
        </authorList>
    </citation>
    <scope>NUCLEOTIDE SEQUENCE [LARGE SCALE GENOMIC DNA]</scope>
    <source>
        <strain evidence="5 6">CBP 2801</strain>
    </source>
</reference>
<evidence type="ECO:0000256" key="1">
    <source>
        <dbReference type="ARBA" id="ARBA00009986"/>
    </source>
</evidence>
<dbReference type="Gene3D" id="3.40.605.10">
    <property type="entry name" value="Aldehyde Dehydrogenase, Chain A, domain 1"/>
    <property type="match status" value="1"/>
</dbReference>
<protein>
    <submittedName>
        <fullName evidence="5">Aldehyde dehydrogenase family protein</fullName>
    </submittedName>
</protein>
<evidence type="ECO:0000256" key="2">
    <source>
        <dbReference type="ARBA" id="ARBA00023002"/>
    </source>
</evidence>
<dbReference type="SUPFAM" id="SSF53720">
    <property type="entry name" value="ALDH-like"/>
    <property type="match status" value="1"/>
</dbReference>
<proteinExistence type="inferred from homology"/>
<comment type="similarity">
    <text evidence="1">Belongs to the aldehyde dehydrogenase family.</text>
</comment>
<dbReference type="InterPro" id="IPR016161">
    <property type="entry name" value="Ald_DH/histidinol_DH"/>
</dbReference>
<evidence type="ECO:0000256" key="3">
    <source>
        <dbReference type="ARBA" id="ARBA00023027"/>
    </source>
</evidence>
<dbReference type="PANTHER" id="PTHR43860:SF2">
    <property type="entry name" value="BETAINE ALDEHYDE DEHYDROGENASE-RELATED"/>
    <property type="match status" value="1"/>
</dbReference>
<sequence>MFIGGEWVDPSSSSRFDVINSATEDVFATFAEAQADDVERAVTAARKAFDKGPWPRMTHNERARLSACFGR</sequence>
<evidence type="ECO:0000313" key="5">
    <source>
        <dbReference type="EMBL" id="MBB6734898.1"/>
    </source>
</evidence>
<keyword evidence="2" id="KW-0560">Oxidoreductase</keyword>
<dbReference type="RefSeq" id="WP_185132558.1">
    <property type="nucleotide sequence ID" value="NZ_JACJVO010000038.1"/>
</dbReference>
<dbReference type="PANTHER" id="PTHR43860">
    <property type="entry name" value="BETAINE ALDEHYDE DEHYDROGENASE"/>
    <property type="match status" value="1"/>
</dbReference>
<dbReference type="Pfam" id="PF00171">
    <property type="entry name" value="Aldedh"/>
    <property type="match status" value="1"/>
</dbReference>
<feature type="domain" description="Aldehyde dehydrogenase" evidence="4">
    <location>
        <begin position="7"/>
        <end position="65"/>
    </location>
</feature>
<organism evidence="5 6">
    <name type="scientific">Cohnella zeiphila</name>
    <dbReference type="NCBI Taxonomy" id="2761120"/>
    <lineage>
        <taxon>Bacteria</taxon>
        <taxon>Bacillati</taxon>
        <taxon>Bacillota</taxon>
        <taxon>Bacilli</taxon>
        <taxon>Bacillales</taxon>
        <taxon>Paenibacillaceae</taxon>
        <taxon>Cohnella</taxon>
    </lineage>
</organism>
<name>A0A7X0SVV1_9BACL</name>
<dbReference type="InterPro" id="IPR015590">
    <property type="entry name" value="Aldehyde_DH_dom"/>
</dbReference>
<dbReference type="EMBL" id="JACJVO010000038">
    <property type="protein sequence ID" value="MBB6734898.1"/>
    <property type="molecule type" value="Genomic_DNA"/>
</dbReference>
<evidence type="ECO:0000259" key="4">
    <source>
        <dbReference type="Pfam" id="PF00171"/>
    </source>
</evidence>
<dbReference type="GO" id="GO:0016491">
    <property type="term" value="F:oxidoreductase activity"/>
    <property type="evidence" value="ECO:0007669"/>
    <property type="project" value="UniProtKB-KW"/>
</dbReference>
<comment type="caution">
    <text evidence="5">The sequence shown here is derived from an EMBL/GenBank/DDBJ whole genome shotgun (WGS) entry which is preliminary data.</text>
</comment>
<dbReference type="Proteomes" id="UP000564644">
    <property type="component" value="Unassembled WGS sequence"/>
</dbReference>
<keyword evidence="3" id="KW-0520">NAD</keyword>
<gene>
    <name evidence="5" type="ORF">H7C18_28705</name>
</gene>
<accession>A0A7X0SVV1</accession>
<keyword evidence="6" id="KW-1185">Reference proteome</keyword>
<evidence type="ECO:0000313" key="6">
    <source>
        <dbReference type="Proteomes" id="UP000564644"/>
    </source>
</evidence>